<name>A0A8S0TCJ6_OLEEU</name>
<sequence length="138" mass="15461">MAWALETTCTEDDVPTVSRSHDSNVVAQSTMRLDAPAFLPTFSAPPSEQYFSPKQAPSRRCILAVSWTWPTHRVHETAQNCLKIRLRPCLGHDASRTWPAHRVPEIARKLGDIPAVAWMRPGLGLYTVPTNCLQMPKN</sequence>
<accession>A0A8S0TCJ6</accession>
<organism evidence="1 2">
    <name type="scientific">Olea europaea subsp. europaea</name>
    <dbReference type="NCBI Taxonomy" id="158383"/>
    <lineage>
        <taxon>Eukaryota</taxon>
        <taxon>Viridiplantae</taxon>
        <taxon>Streptophyta</taxon>
        <taxon>Embryophyta</taxon>
        <taxon>Tracheophyta</taxon>
        <taxon>Spermatophyta</taxon>
        <taxon>Magnoliopsida</taxon>
        <taxon>eudicotyledons</taxon>
        <taxon>Gunneridae</taxon>
        <taxon>Pentapetalae</taxon>
        <taxon>asterids</taxon>
        <taxon>lamiids</taxon>
        <taxon>Lamiales</taxon>
        <taxon>Oleaceae</taxon>
        <taxon>Oleeae</taxon>
        <taxon>Olea</taxon>
    </lineage>
</organism>
<dbReference type="AlphaFoldDB" id="A0A8S0TCJ6"/>
<evidence type="ECO:0000313" key="2">
    <source>
        <dbReference type="Proteomes" id="UP000594638"/>
    </source>
</evidence>
<dbReference type="Gramene" id="OE9A063380T1">
    <property type="protein sequence ID" value="OE9A063380C1"/>
    <property type="gene ID" value="OE9A063380"/>
</dbReference>
<keyword evidence="2" id="KW-1185">Reference proteome</keyword>
<evidence type="ECO:0000313" key="1">
    <source>
        <dbReference type="EMBL" id="CAA3002860.1"/>
    </source>
</evidence>
<dbReference type="EMBL" id="CACTIH010005886">
    <property type="protein sequence ID" value="CAA3002860.1"/>
    <property type="molecule type" value="Genomic_DNA"/>
</dbReference>
<reference evidence="1 2" key="1">
    <citation type="submission" date="2019-12" db="EMBL/GenBank/DDBJ databases">
        <authorList>
            <person name="Alioto T."/>
            <person name="Alioto T."/>
            <person name="Gomez Garrido J."/>
        </authorList>
    </citation>
    <scope>NUCLEOTIDE SEQUENCE [LARGE SCALE GENOMIC DNA]</scope>
</reference>
<gene>
    <name evidence="1" type="ORF">OLEA9_A063380</name>
</gene>
<dbReference type="Proteomes" id="UP000594638">
    <property type="component" value="Unassembled WGS sequence"/>
</dbReference>
<proteinExistence type="predicted"/>
<protein>
    <submittedName>
        <fullName evidence="1">Uncharacterized protein</fullName>
    </submittedName>
</protein>
<comment type="caution">
    <text evidence="1">The sequence shown here is derived from an EMBL/GenBank/DDBJ whole genome shotgun (WGS) entry which is preliminary data.</text>
</comment>